<protein>
    <submittedName>
        <fullName evidence="3">Dynamin family protein</fullName>
    </submittedName>
</protein>
<dbReference type="InterPro" id="IPR006073">
    <property type="entry name" value="GTP-bd"/>
</dbReference>
<dbReference type="EMBL" id="JADKFW010000021">
    <property type="protein sequence ID" value="MBK9719887.1"/>
    <property type="molecule type" value="Genomic_DNA"/>
</dbReference>
<keyword evidence="1" id="KW-1133">Transmembrane helix</keyword>
<evidence type="ECO:0000313" key="4">
    <source>
        <dbReference type="Proteomes" id="UP000808349"/>
    </source>
</evidence>
<comment type="caution">
    <text evidence="3">The sequence shown here is derived from an EMBL/GenBank/DDBJ whole genome shotgun (WGS) entry which is preliminary data.</text>
</comment>
<dbReference type="AlphaFoldDB" id="A0A9D7SE24"/>
<dbReference type="InterPro" id="IPR051943">
    <property type="entry name" value="TRAFAC_Dynamin-like_GTPase"/>
</dbReference>
<dbReference type="Gene3D" id="3.40.50.300">
    <property type="entry name" value="P-loop containing nucleotide triphosphate hydrolases"/>
    <property type="match status" value="1"/>
</dbReference>
<evidence type="ECO:0000313" key="3">
    <source>
        <dbReference type="EMBL" id="MBK9719887.1"/>
    </source>
</evidence>
<dbReference type="SUPFAM" id="SSF52540">
    <property type="entry name" value="P-loop containing nucleoside triphosphate hydrolases"/>
    <property type="match status" value="1"/>
</dbReference>
<keyword evidence="1" id="KW-0812">Transmembrane</keyword>
<feature type="domain" description="G" evidence="2">
    <location>
        <begin position="54"/>
        <end position="183"/>
    </location>
</feature>
<evidence type="ECO:0000259" key="2">
    <source>
        <dbReference type="Pfam" id="PF01926"/>
    </source>
</evidence>
<evidence type="ECO:0000256" key="1">
    <source>
        <dbReference type="SAM" id="Phobius"/>
    </source>
</evidence>
<keyword evidence="1" id="KW-0472">Membrane</keyword>
<dbReference type="InterPro" id="IPR027417">
    <property type="entry name" value="P-loop_NTPase"/>
</dbReference>
<dbReference type="PANTHER" id="PTHR43681">
    <property type="entry name" value="TRANSMEMBRANE GTPASE FZO"/>
    <property type="match status" value="1"/>
</dbReference>
<gene>
    <name evidence="3" type="ORF">IPO85_20690</name>
</gene>
<feature type="transmembrane region" description="Helical" evidence="1">
    <location>
        <begin position="476"/>
        <end position="496"/>
    </location>
</feature>
<accession>A0A9D7SE24</accession>
<name>A0A9D7SE24_9BACT</name>
<dbReference type="Pfam" id="PF01926">
    <property type="entry name" value="MMR_HSR1"/>
    <property type="match status" value="1"/>
</dbReference>
<organism evidence="3 4">
    <name type="scientific">Candidatus Defluviibacterium haderslevense</name>
    <dbReference type="NCBI Taxonomy" id="2981993"/>
    <lineage>
        <taxon>Bacteria</taxon>
        <taxon>Pseudomonadati</taxon>
        <taxon>Bacteroidota</taxon>
        <taxon>Saprospiria</taxon>
        <taxon>Saprospirales</taxon>
        <taxon>Saprospiraceae</taxon>
        <taxon>Candidatus Defluviibacterium</taxon>
    </lineage>
</organism>
<sequence length="579" mass="65948">MLNALLVNDFQVPKARLDEIIKSLHELTIEIKHEGLDQIVSDLRLRVQEPFMFVVVGEVKVGKSSFINALLNSKTDICKVAPSPMTDTIQQIIYGSEHTEVALSPVLKRITYNEDILKEIAIVDTPGTNTIIGHHQEITEKFIPVSDLIVFVFEAKNPYRQSAWDLFKFINEEWRKKIIFVLQQKDLMNENDLTINVKGLRDFAKSQGLDDALIFCVSAKLEQEGLHNESGFAPLREYIRNHITGGKAALLKLLNNIDTCHQIIEKLSKGILIRKDQYEYDVEFRKDIQKTLDEHERISKNNINVLIENTIGAYDKATGLKRLELDKGLAFLSVLKRGISGLFNKSLSLQKWLQEFNQHFEISLNQALESKLQHTVKDISDSIQQMGQIVSLKIRNSKTILKNDLEIFTDIADRRADVMRDLQETFQSFLNNSENYYSKGLIKESSSLGPNVTTGTGIAIVGTMITALTHGAIFDITGGVLTTIGFLFAGVTLGFNKRKIMNQFDREIDAARIKLEHEIRTKLEAYVMNIKQKIDLNFSAFDQLLIKEQEEILRIESTKDQILLNLELLKNNLNNHTHQ</sequence>
<dbReference type="PANTHER" id="PTHR43681:SF1">
    <property type="entry name" value="SARCALUMENIN"/>
    <property type="match status" value="1"/>
</dbReference>
<proteinExistence type="predicted"/>
<dbReference type="Proteomes" id="UP000808349">
    <property type="component" value="Unassembled WGS sequence"/>
</dbReference>
<dbReference type="GO" id="GO:0005525">
    <property type="term" value="F:GTP binding"/>
    <property type="evidence" value="ECO:0007669"/>
    <property type="project" value="InterPro"/>
</dbReference>
<reference evidence="3 4" key="1">
    <citation type="submission" date="2020-10" db="EMBL/GenBank/DDBJ databases">
        <title>Connecting structure to function with the recovery of over 1000 high-quality activated sludge metagenome-assembled genomes encoding full-length rRNA genes using long-read sequencing.</title>
        <authorList>
            <person name="Singleton C.M."/>
            <person name="Petriglieri F."/>
            <person name="Kristensen J.M."/>
            <person name="Kirkegaard R.H."/>
            <person name="Michaelsen T.Y."/>
            <person name="Andersen M.H."/>
            <person name="Karst S.M."/>
            <person name="Dueholm M.S."/>
            <person name="Nielsen P.H."/>
            <person name="Albertsen M."/>
        </authorList>
    </citation>
    <scope>NUCLEOTIDE SEQUENCE [LARGE SCALE GENOMIC DNA]</scope>
    <source>
        <strain evidence="3">Ribe_18-Q3-R11-54_BAT3C.373</strain>
    </source>
</reference>